<name>A0A1Q5TDK5_9EURO</name>
<dbReference type="OrthoDB" id="4657524at2759"/>
<dbReference type="PANTHER" id="PTHR39613">
    <property type="entry name" value="ANCHORED CELL WALL PROTEIN, PUTATIVE (AFU_ORTHOLOGUE AFUA_4G08960)-RELATED"/>
    <property type="match status" value="1"/>
</dbReference>
<organism evidence="4 5">
    <name type="scientific">Penicillium subrubescens</name>
    <dbReference type="NCBI Taxonomy" id="1316194"/>
    <lineage>
        <taxon>Eukaryota</taxon>
        <taxon>Fungi</taxon>
        <taxon>Dikarya</taxon>
        <taxon>Ascomycota</taxon>
        <taxon>Pezizomycotina</taxon>
        <taxon>Eurotiomycetes</taxon>
        <taxon>Eurotiomycetidae</taxon>
        <taxon>Eurotiales</taxon>
        <taxon>Aspergillaceae</taxon>
        <taxon>Penicillium</taxon>
    </lineage>
</organism>
<dbReference type="AlphaFoldDB" id="A0A1Q5TDK5"/>
<proteinExistence type="predicted"/>
<evidence type="ECO:0000313" key="4">
    <source>
        <dbReference type="EMBL" id="OKO98311.1"/>
    </source>
</evidence>
<evidence type="ECO:0000256" key="1">
    <source>
        <dbReference type="SAM" id="MobiDB-lite"/>
    </source>
</evidence>
<feature type="domain" description="Cell wall mannoprotein PIR1-like C-terminal" evidence="3">
    <location>
        <begin position="63"/>
        <end position="137"/>
    </location>
</feature>
<feature type="chain" id="PRO_5012931305" description="Cell wall mannoprotein PIR1-like C-terminal domain-containing protein" evidence="2">
    <location>
        <begin position="17"/>
        <end position="264"/>
    </location>
</feature>
<comment type="caution">
    <text evidence="4">The sequence shown here is derived from an EMBL/GenBank/DDBJ whole genome shotgun (WGS) entry which is preliminary data.</text>
</comment>
<dbReference type="Pfam" id="PF22799">
    <property type="entry name" value="PIR1-like_C"/>
    <property type="match status" value="1"/>
</dbReference>
<feature type="region of interest" description="Disordered" evidence="1">
    <location>
        <begin position="157"/>
        <end position="184"/>
    </location>
</feature>
<feature type="signal peptide" evidence="2">
    <location>
        <begin position="1"/>
        <end position="16"/>
    </location>
</feature>
<dbReference type="Proteomes" id="UP000186955">
    <property type="component" value="Unassembled WGS sequence"/>
</dbReference>
<evidence type="ECO:0000256" key="2">
    <source>
        <dbReference type="SAM" id="SignalP"/>
    </source>
</evidence>
<evidence type="ECO:0000313" key="5">
    <source>
        <dbReference type="Proteomes" id="UP000186955"/>
    </source>
</evidence>
<keyword evidence="2" id="KW-0732">Signal</keyword>
<dbReference type="STRING" id="1316194.A0A1Q5TDK5"/>
<evidence type="ECO:0000259" key="3">
    <source>
        <dbReference type="Pfam" id="PF22799"/>
    </source>
</evidence>
<dbReference type="PANTHER" id="PTHR39613:SF1">
    <property type="entry name" value="ANCHORED CELL WALL PROTEIN, PUTATIVE (AFU_ORTHOLOGUE AFUA_4G08960)-RELATED"/>
    <property type="match status" value="1"/>
</dbReference>
<sequence>MKSFIAIATLAVGANALVGRSDSCCFHLTASGDKSGSLGQLSDGKVRVGDNSLSAAKFCLSGGVITDSEGRGCVVTSETTQFQCDAGSAGTSGFSLSSSGSLEFNGSSSFVACATGQNNGDNIYTTESDSVTQCVSVKLTADSTCAAASSSSVASIAPAPTSVPVSTPIPSGSSPVGASSSSSVSAPASTPLVGSSSSIVTKTSSTALASTSSAAGTTASSASSASSTAAPASSSTAASAATRFELGKLAAVMVVLSIVSVFFV</sequence>
<protein>
    <recommendedName>
        <fullName evidence="3">Cell wall mannoprotein PIR1-like C-terminal domain-containing protein</fullName>
    </recommendedName>
</protein>
<keyword evidence="5" id="KW-1185">Reference proteome</keyword>
<dbReference type="EMBL" id="MNBE01000673">
    <property type="protein sequence ID" value="OKO98311.1"/>
    <property type="molecule type" value="Genomic_DNA"/>
</dbReference>
<gene>
    <name evidence="4" type="ORF">PENSUB_9409</name>
</gene>
<dbReference type="InterPro" id="IPR054508">
    <property type="entry name" value="PIR1-like_C"/>
</dbReference>
<reference evidence="4 5" key="1">
    <citation type="submission" date="2016-10" db="EMBL/GenBank/DDBJ databases">
        <title>Genome sequence of the ascomycete fungus Penicillium subrubescens.</title>
        <authorList>
            <person name="De Vries R.P."/>
            <person name="Peng M."/>
            <person name="Dilokpimol A."/>
            <person name="Hilden K."/>
            <person name="Makela M.R."/>
            <person name="Grigoriev I."/>
            <person name="Riley R."/>
            <person name="Granchi Z."/>
        </authorList>
    </citation>
    <scope>NUCLEOTIDE SEQUENCE [LARGE SCALE GENOMIC DNA]</scope>
    <source>
        <strain evidence="4 5">CBS 132785</strain>
    </source>
</reference>
<accession>A0A1Q5TDK5</accession>